<keyword evidence="4" id="KW-1185">Reference proteome</keyword>
<evidence type="ECO:0000313" key="3">
    <source>
        <dbReference type="EMBL" id="MBB3860133.1"/>
    </source>
</evidence>
<dbReference type="SUPFAM" id="SSF47598">
    <property type="entry name" value="Ribbon-helix-helix"/>
    <property type="match status" value="1"/>
</dbReference>
<dbReference type="PANTHER" id="PTHR36582:SF2">
    <property type="entry name" value="ANTITOXIN PARD"/>
    <property type="match status" value="1"/>
</dbReference>
<evidence type="ECO:0000256" key="1">
    <source>
        <dbReference type="ARBA" id="ARBA00008580"/>
    </source>
</evidence>
<dbReference type="NCBIfam" id="TIGR02606">
    <property type="entry name" value="antidote_CC2985"/>
    <property type="match status" value="1"/>
</dbReference>
<dbReference type="EMBL" id="JACICY010000002">
    <property type="protein sequence ID" value="MBB3860133.1"/>
    <property type="molecule type" value="Genomic_DNA"/>
</dbReference>
<keyword evidence="2" id="KW-1277">Toxin-antitoxin system</keyword>
<proteinExistence type="inferred from homology"/>
<evidence type="ECO:0000256" key="2">
    <source>
        <dbReference type="ARBA" id="ARBA00022649"/>
    </source>
</evidence>
<dbReference type="GO" id="GO:0006355">
    <property type="term" value="P:regulation of DNA-templated transcription"/>
    <property type="evidence" value="ECO:0007669"/>
    <property type="project" value="InterPro"/>
</dbReference>
<sequence>MGKIEKISRVEKVSVALTDELLSYVQGAVKSGDYASASEVIREALRHWKARRTQDEQASIALRHLIAEADASGPSESWEGAEVLKQRFREQNAR</sequence>
<dbReference type="CDD" id="cd22231">
    <property type="entry name" value="RHH_NikR_HicB-like"/>
    <property type="match status" value="1"/>
</dbReference>
<dbReference type="InterPro" id="IPR010985">
    <property type="entry name" value="Ribbon_hlx_hlx"/>
</dbReference>
<organism evidence="3 4">
    <name type="scientific">Novosphingobium hassiacum</name>
    <dbReference type="NCBI Taxonomy" id="173676"/>
    <lineage>
        <taxon>Bacteria</taxon>
        <taxon>Pseudomonadati</taxon>
        <taxon>Pseudomonadota</taxon>
        <taxon>Alphaproteobacteria</taxon>
        <taxon>Sphingomonadales</taxon>
        <taxon>Sphingomonadaceae</taxon>
        <taxon>Novosphingobium</taxon>
    </lineage>
</organism>
<dbReference type="InterPro" id="IPR038296">
    <property type="entry name" value="ParD_sf"/>
</dbReference>
<dbReference type="PANTHER" id="PTHR36582">
    <property type="entry name" value="ANTITOXIN PARD"/>
    <property type="match status" value="1"/>
</dbReference>
<dbReference type="Pfam" id="PF03693">
    <property type="entry name" value="ParD_antitoxin"/>
    <property type="match status" value="1"/>
</dbReference>
<gene>
    <name evidence="3" type="ORF">GGQ88_001394</name>
</gene>
<evidence type="ECO:0000313" key="4">
    <source>
        <dbReference type="Proteomes" id="UP000562395"/>
    </source>
</evidence>
<accession>A0A7W6EVC1</accession>
<reference evidence="3 4" key="1">
    <citation type="submission" date="2020-08" db="EMBL/GenBank/DDBJ databases">
        <title>Genomic Encyclopedia of Type Strains, Phase IV (KMG-IV): sequencing the most valuable type-strain genomes for metagenomic binning, comparative biology and taxonomic classification.</title>
        <authorList>
            <person name="Goeker M."/>
        </authorList>
    </citation>
    <scope>NUCLEOTIDE SEQUENCE [LARGE SCALE GENOMIC DNA]</scope>
    <source>
        <strain evidence="3 4">DSM 14552</strain>
    </source>
</reference>
<name>A0A7W6EVC1_9SPHN</name>
<dbReference type="RefSeq" id="WP_221214538.1">
    <property type="nucleotide sequence ID" value="NZ_JACICY010000002.1"/>
</dbReference>
<dbReference type="Proteomes" id="UP000562395">
    <property type="component" value="Unassembled WGS sequence"/>
</dbReference>
<comment type="caution">
    <text evidence="3">The sequence shown here is derived from an EMBL/GenBank/DDBJ whole genome shotgun (WGS) entry which is preliminary data.</text>
</comment>
<dbReference type="InterPro" id="IPR022789">
    <property type="entry name" value="ParD"/>
</dbReference>
<comment type="similarity">
    <text evidence="1">Belongs to the ParD antitoxin family.</text>
</comment>
<protein>
    <submittedName>
        <fullName evidence="3">Antitoxin ParD1/3/4</fullName>
    </submittedName>
</protein>
<dbReference type="Gene3D" id="6.10.10.120">
    <property type="entry name" value="Antitoxin ParD1-like"/>
    <property type="match status" value="1"/>
</dbReference>
<dbReference type="AlphaFoldDB" id="A0A7W6EVC1"/>